<dbReference type="PANTHER" id="PTHR37950">
    <property type="entry name" value="4-HYDROXYPHENYLACETATE CATABOLISM PROTEIN"/>
    <property type="match status" value="1"/>
</dbReference>
<proteinExistence type="predicted"/>
<sequence>MPQILVSYDASLDDVLDRRAFARELHAVAAETDDGITVGGCRTRFQRVEETVVGDDQPGQALVHLECAILPGRTEVAKRALGAAVLDVLRRHTAAVPPGTVVHASVDVTELGTAYTAYKGPGGMGA</sequence>
<dbReference type="SUPFAM" id="SSF55331">
    <property type="entry name" value="Tautomerase/MIF"/>
    <property type="match status" value="1"/>
</dbReference>
<keyword evidence="1" id="KW-0413">Isomerase</keyword>
<dbReference type="Proteomes" id="UP000320888">
    <property type="component" value="Unassembled WGS sequence"/>
</dbReference>
<dbReference type="OrthoDB" id="7203947at2"/>
<dbReference type="EMBL" id="VKLS01000599">
    <property type="protein sequence ID" value="TSB23848.1"/>
    <property type="molecule type" value="Genomic_DNA"/>
</dbReference>
<dbReference type="PANTHER" id="PTHR37950:SF1">
    <property type="entry name" value="4-HYDROXYPHENYLACETATE CATABOLISM PROTEIN"/>
    <property type="match status" value="1"/>
</dbReference>
<dbReference type="Gene3D" id="3.30.429.10">
    <property type="entry name" value="Macrophage Migration Inhibitory Factor"/>
    <property type="match status" value="1"/>
</dbReference>
<keyword evidence="2" id="KW-1185">Reference proteome</keyword>
<organism evidence="1 2">
    <name type="scientific">Streptomyces benahoarensis</name>
    <dbReference type="NCBI Taxonomy" id="2595054"/>
    <lineage>
        <taxon>Bacteria</taxon>
        <taxon>Bacillati</taxon>
        <taxon>Actinomycetota</taxon>
        <taxon>Actinomycetes</taxon>
        <taxon>Kitasatosporales</taxon>
        <taxon>Streptomycetaceae</taxon>
        <taxon>Streptomyces</taxon>
    </lineage>
</organism>
<reference evidence="1 2" key="1">
    <citation type="submission" date="2019-07" db="EMBL/GenBank/DDBJ databases">
        <title>Draft genome for Streptomyces benahoarensis MZ03-48.</title>
        <authorList>
            <person name="Gonzalez-Pimentel J.L."/>
        </authorList>
    </citation>
    <scope>NUCLEOTIDE SEQUENCE [LARGE SCALE GENOMIC DNA]</scope>
    <source>
        <strain evidence="1 2">MZ03-48</strain>
    </source>
</reference>
<dbReference type="AlphaFoldDB" id="A0A553Y3V8"/>
<comment type="caution">
    <text evidence="1">The sequence shown here is derived from an EMBL/GenBank/DDBJ whole genome shotgun (WGS) entry which is preliminary data.</text>
</comment>
<dbReference type="Pfam" id="PF02962">
    <property type="entry name" value="CHMI"/>
    <property type="match status" value="1"/>
</dbReference>
<gene>
    <name evidence="1" type="ORF">FNZ23_27480</name>
</gene>
<name>A0A553Y3V8_9ACTN</name>
<protein>
    <submittedName>
        <fullName evidence="1">Isomerase</fullName>
    </submittedName>
</protein>
<dbReference type="GO" id="GO:0008704">
    <property type="term" value="F:5-carboxymethyl-2-hydroxymuconate delta-isomerase activity"/>
    <property type="evidence" value="ECO:0007669"/>
    <property type="project" value="InterPro"/>
</dbReference>
<dbReference type="InterPro" id="IPR004220">
    <property type="entry name" value="5-COMe_2-OHmuconate_Isoase"/>
</dbReference>
<dbReference type="InterPro" id="IPR014347">
    <property type="entry name" value="Tautomerase/MIF_sf"/>
</dbReference>
<accession>A0A553Y3V8</accession>
<evidence type="ECO:0000313" key="2">
    <source>
        <dbReference type="Proteomes" id="UP000320888"/>
    </source>
</evidence>
<evidence type="ECO:0000313" key="1">
    <source>
        <dbReference type="EMBL" id="TSB23848.1"/>
    </source>
</evidence>